<evidence type="ECO:0000313" key="1">
    <source>
        <dbReference type="EMBL" id="EFI26556.1"/>
    </source>
</evidence>
<keyword evidence="2" id="KW-1185">Reference proteome</keyword>
<dbReference type="KEGG" id="cci:CC1G_15769"/>
<dbReference type="GeneID" id="9379340"/>
<sequence length="151" mass="17203">MALSAPTVDLVLATVAATSIPFLRIPLHTLWHHPQQLPQCVLMAQVCLILLDRILHTSAMDIHGRLRAIITQCIRTQIRLHFPWATIKGTNLPYDLPTPFPGLIQRTRRQFTLFLQLRPLQLAVVVQNDVRVSILTPRRQNEEILAPTKKT</sequence>
<name>D6RQY3_COPC7</name>
<dbReference type="HOGENOM" id="CLU_1731369_0_0_1"/>
<dbReference type="EMBL" id="AACS02000013">
    <property type="protein sequence ID" value="EFI26556.1"/>
    <property type="molecule type" value="Genomic_DNA"/>
</dbReference>
<protein>
    <submittedName>
        <fullName evidence="1">Uncharacterized protein</fullName>
    </submittedName>
</protein>
<organism evidence="1 2">
    <name type="scientific">Coprinopsis cinerea (strain Okayama-7 / 130 / ATCC MYA-4618 / FGSC 9003)</name>
    <name type="common">Inky cap fungus</name>
    <name type="synonym">Hormographiella aspergillata</name>
    <dbReference type="NCBI Taxonomy" id="240176"/>
    <lineage>
        <taxon>Eukaryota</taxon>
        <taxon>Fungi</taxon>
        <taxon>Dikarya</taxon>
        <taxon>Basidiomycota</taxon>
        <taxon>Agaricomycotina</taxon>
        <taxon>Agaricomycetes</taxon>
        <taxon>Agaricomycetidae</taxon>
        <taxon>Agaricales</taxon>
        <taxon>Agaricineae</taxon>
        <taxon>Psathyrellaceae</taxon>
        <taxon>Coprinopsis</taxon>
    </lineage>
</organism>
<dbReference type="AlphaFoldDB" id="D6RQY3"/>
<proteinExistence type="predicted"/>
<evidence type="ECO:0000313" key="2">
    <source>
        <dbReference type="Proteomes" id="UP000001861"/>
    </source>
</evidence>
<dbReference type="VEuPathDB" id="FungiDB:CC1G_15769"/>
<reference evidence="1 2" key="1">
    <citation type="journal article" date="2010" name="Proc. Natl. Acad. Sci. U.S.A.">
        <title>Insights into evolution of multicellular fungi from the assembled chromosomes of the mushroom Coprinopsis cinerea (Coprinus cinereus).</title>
        <authorList>
            <person name="Stajich J.E."/>
            <person name="Wilke S.K."/>
            <person name="Ahren D."/>
            <person name="Au C.H."/>
            <person name="Birren B.W."/>
            <person name="Borodovsky M."/>
            <person name="Burns C."/>
            <person name="Canback B."/>
            <person name="Casselton L.A."/>
            <person name="Cheng C.K."/>
            <person name="Deng J."/>
            <person name="Dietrich F.S."/>
            <person name="Fargo D.C."/>
            <person name="Farman M.L."/>
            <person name="Gathman A.C."/>
            <person name="Goldberg J."/>
            <person name="Guigo R."/>
            <person name="Hoegger P.J."/>
            <person name="Hooker J.B."/>
            <person name="Huggins A."/>
            <person name="James T.Y."/>
            <person name="Kamada T."/>
            <person name="Kilaru S."/>
            <person name="Kodira C."/>
            <person name="Kues U."/>
            <person name="Kupfer D."/>
            <person name="Kwan H.S."/>
            <person name="Lomsadze A."/>
            <person name="Li W."/>
            <person name="Lilly W.W."/>
            <person name="Ma L.J."/>
            <person name="Mackey A.J."/>
            <person name="Manning G."/>
            <person name="Martin F."/>
            <person name="Muraguchi H."/>
            <person name="Natvig D.O."/>
            <person name="Palmerini H."/>
            <person name="Ramesh M.A."/>
            <person name="Rehmeyer C.J."/>
            <person name="Roe B.A."/>
            <person name="Shenoy N."/>
            <person name="Stanke M."/>
            <person name="Ter-Hovhannisyan V."/>
            <person name="Tunlid A."/>
            <person name="Velagapudi R."/>
            <person name="Vision T.J."/>
            <person name="Zeng Q."/>
            <person name="Zolan M.E."/>
            <person name="Pukkila P.J."/>
        </authorList>
    </citation>
    <scope>NUCLEOTIDE SEQUENCE [LARGE SCALE GENOMIC DNA]</scope>
    <source>
        <strain evidence="2">Okayama-7 / 130 / ATCC MYA-4618 / FGSC 9003</strain>
    </source>
</reference>
<gene>
    <name evidence="1" type="ORF">CC1G_15769</name>
</gene>
<accession>D6RQY3</accession>
<dbReference type="InParanoid" id="D6RQY3"/>
<dbReference type="Proteomes" id="UP000001861">
    <property type="component" value="Unassembled WGS sequence"/>
</dbReference>
<comment type="caution">
    <text evidence="1">The sequence shown here is derived from an EMBL/GenBank/DDBJ whole genome shotgun (WGS) entry which is preliminary data.</text>
</comment>
<dbReference type="RefSeq" id="XP_002910050.1">
    <property type="nucleotide sequence ID" value="XM_002910004.1"/>
</dbReference>